<organism evidence="1 2">
    <name type="scientific">Colletotrichum higginsianum</name>
    <dbReference type="NCBI Taxonomy" id="80884"/>
    <lineage>
        <taxon>Eukaryota</taxon>
        <taxon>Fungi</taxon>
        <taxon>Dikarya</taxon>
        <taxon>Ascomycota</taxon>
        <taxon>Pezizomycotina</taxon>
        <taxon>Sordariomycetes</taxon>
        <taxon>Hypocreomycetidae</taxon>
        <taxon>Glomerellales</taxon>
        <taxon>Glomerellaceae</taxon>
        <taxon>Colletotrichum</taxon>
        <taxon>Colletotrichum destructivum species complex</taxon>
    </lineage>
</organism>
<dbReference type="AlphaFoldDB" id="A0A4T0VJA1"/>
<sequence length="183" mass="20011">MTLARKLETAYQFETISDVIIHLRYTAKDGGDTLRSAVEESLDTSIKDAAKNTQTALFDLKNDAPDSWHMLMSSHSERAVAQMRGLKSRLPYLARSQGIKVTSVKMYAGGQDLKEASISLSSTKEQAFGPSAVTLKYADDLGRLEVFTDSANGSGNLDFVLTDQWYIAVEGQVQGDGQKLAPE</sequence>
<name>A0A4T0VJA1_9PEZI</name>
<evidence type="ECO:0000313" key="1">
    <source>
        <dbReference type="EMBL" id="TIC91815.1"/>
    </source>
</evidence>
<dbReference type="EMBL" id="MWPZ01000009">
    <property type="protein sequence ID" value="TIC91815.1"/>
    <property type="molecule type" value="Genomic_DNA"/>
</dbReference>
<proteinExistence type="predicted"/>
<accession>A0A4T0VJA1</accession>
<comment type="caution">
    <text evidence="1">The sequence shown here is derived from an EMBL/GenBank/DDBJ whole genome shotgun (WGS) entry which is preliminary data.</text>
</comment>
<gene>
    <name evidence="1" type="ORF">CH35J_010943</name>
</gene>
<evidence type="ECO:0000313" key="2">
    <source>
        <dbReference type="Proteomes" id="UP000305883"/>
    </source>
</evidence>
<dbReference type="OrthoDB" id="4811936at2759"/>
<reference evidence="1 2" key="1">
    <citation type="journal article" date="2019" name="Genome Biol. Evol.">
        <title>Genomic Plasticity Mediated by Transposable Elements in the Plant Pathogenic Fungus Colletotrichum higginsianum.</title>
        <authorList>
            <person name="Tsushima A."/>
            <person name="Gan P."/>
            <person name="Kumakura N."/>
            <person name="Narusaka M."/>
            <person name="Takano Y."/>
            <person name="Narusaka Y."/>
            <person name="Shirasu K."/>
        </authorList>
    </citation>
    <scope>NUCLEOTIDE SEQUENCE [LARGE SCALE GENOMIC DNA]</scope>
    <source>
        <strain evidence="1 2">MAFF305635-RFP</strain>
    </source>
</reference>
<dbReference type="Proteomes" id="UP000305883">
    <property type="component" value="Unassembled WGS sequence"/>
</dbReference>
<protein>
    <submittedName>
        <fullName evidence="1">Uncharacterized protein</fullName>
    </submittedName>
</protein>